<dbReference type="Pfam" id="PF08240">
    <property type="entry name" value="ADH_N"/>
    <property type="match status" value="1"/>
</dbReference>
<feature type="domain" description="Enoyl reductase (ER)" evidence="1">
    <location>
        <begin position="10"/>
        <end position="316"/>
    </location>
</feature>
<reference evidence="2 3" key="1">
    <citation type="submission" date="2020-08" db="EMBL/GenBank/DDBJ databases">
        <title>Genomic Encyclopedia of Type Strains, Phase IV (KMG-IV): sequencing the most valuable type-strain genomes for metagenomic binning, comparative biology and taxonomic classification.</title>
        <authorList>
            <person name="Goeker M."/>
        </authorList>
    </citation>
    <scope>NUCLEOTIDE SEQUENCE [LARGE SCALE GENOMIC DNA]</scope>
    <source>
        <strain evidence="2 3">DSM 102044</strain>
    </source>
</reference>
<dbReference type="AlphaFoldDB" id="A0A841MH04"/>
<dbReference type="InterPro" id="IPR011032">
    <property type="entry name" value="GroES-like_sf"/>
</dbReference>
<organism evidence="2 3">
    <name type="scientific">Algoriphagus iocasae</name>
    <dbReference type="NCBI Taxonomy" id="1836499"/>
    <lineage>
        <taxon>Bacteria</taxon>
        <taxon>Pseudomonadati</taxon>
        <taxon>Bacteroidota</taxon>
        <taxon>Cytophagia</taxon>
        <taxon>Cytophagales</taxon>
        <taxon>Cyclobacteriaceae</taxon>
        <taxon>Algoriphagus</taxon>
    </lineage>
</organism>
<dbReference type="Gene3D" id="3.40.50.720">
    <property type="entry name" value="NAD(P)-binding Rossmann-like Domain"/>
    <property type="match status" value="1"/>
</dbReference>
<dbReference type="CDD" id="cd08267">
    <property type="entry name" value="MDR1"/>
    <property type="match status" value="1"/>
</dbReference>
<proteinExistence type="predicted"/>
<dbReference type="SUPFAM" id="SSF50129">
    <property type="entry name" value="GroES-like"/>
    <property type="match status" value="1"/>
</dbReference>
<dbReference type="EMBL" id="JACIJO010000001">
    <property type="protein sequence ID" value="MBB6324757.1"/>
    <property type="molecule type" value="Genomic_DNA"/>
</dbReference>
<dbReference type="Gene3D" id="3.90.180.10">
    <property type="entry name" value="Medium-chain alcohol dehydrogenases, catalytic domain"/>
    <property type="match status" value="1"/>
</dbReference>
<dbReference type="PANTHER" id="PTHR44013">
    <property type="entry name" value="ZINC-TYPE ALCOHOL DEHYDROGENASE-LIKE PROTEIN C16A3.02C"/>
    <property type="match status" value="1"/>
</dbReference>
<dbReference type="SMART" id="SM00829">
    <property type="entry name" value="PKS_ER"/>
    <property type="match status" value="1"/>
</dbReference>
<evidence type="ECO:0000313" key="3">
    <source>
        <dbReference type="Proteomes" id="UP000588604"/>
    </source>
</evidence>
<protein>
    <submittedName>
        <fullName evidence="2">NADPH:quinone reductase-like Zn-dependent oxidoreductase</fullName>
    </submittedName>
</protein>
<dbReference type="InterPro" id="IPR020843">
    <property type="entry name" value="ER"/>
</dbReference>
<evidence type="ECO:0000313" key="2">
    <source>
        <dbReference type="EMBL" id="MBB6324757.1"/>
    </source>
</evidence>
<dbReference type="Pfam" id="PF13602">
    <property type="entry name" value="ADH_zinc_N_2"/>
    <property type="match status" value="1"/>
</dbReference>
<dbReference type="InterPro" id="IPR013154">
    <property type="entry name" value="ADH-like_N"/>
</dbReference>
<accession>A0A841MH04</accession>
<sequence length="318" mass="34341">MKAIIYQEYGSTENLKLQEINQPEPKADEVLIKVLAASVNQADRHLLSGTPFPVRFTTGLFRPKFQTLGADVSGVIKSIGKNISQFKVGDEVYGDLSGIGFGGFAEYAVAKEEALAIKPKNLSFGETAAMPMASVTALQGLRDLGEIQKGDEVLINGASGGVGGFAVQIAKAYGTRVTAVCSGRNEDLAKIQGADEVIDYSLRDFTKEDRKFDLILDGPVNHSLSEIERVLKGNGRYVAFGFSMEALLLGSWKSFRTGKKFETLLAKAKQADLKLMANLADEGKIKPYIQQSFTLDEVPQALDLLINGKVSGKLAITI</sequence>
<name>A0A841MH04_9BACT</name>
<dbReference type="GO" id="GO:0008270">
    <property type="term" value="F:zinc ion binding"/>
    <property type="evidence" value="ECO:0007669"/>
    <property type="project" value="InterPro"/>
</dbReference>
<dbReference type="PANTHER" id="PTHR44013:SF1">
    <property type="entry name" value="ZINC-TYPE ALCOHOL DEHYDROGENASE-LIKE PROTEIN C16A3.02C"/>
    <property type="match status" value="1"/>
</dbReference>
<dbReference type="InterPro" id="IPR036291">
    <property type="entry name" value="NAD(P)-bd_dom_sf"/>
</dbReference>
<dbReference type="InterPro" id="IPR052733">
    <property type="entry name" value="Chloroplast_QOR"/>
</dbReference>
<gene>
    <name evidence="2" type="ORF">FHS59_000372</name>
</gene>
<dbReference type="PROSITE" id="PS01162">
    <property type="entry name" value="QOR_ZETA_CRYSTAL"/>
    <property type="match status" value="1"/>
</dbReference>
<keyword evidence="3" id="KW-1185">Reference proteome</keyword>
<dbReference type="InterPro" id="IPR002364">
    <property type="entry name" value="Quin_OxRdtase/zeta-crystal_CS"/>
</dbReference>
<dbReference type="GO" id="GO:0016491">
    <property type="term" value="F:oxidoreductase activity"/>
    <property type="evidence" value="ECO:0007669"/>
    <property type="project" value="InterPro"/>
</dbReference>
<dbReference type="SUPFAM" id="SSF51735">
    <property type="entry name" value="NAD(P)-binding Rossmann-fold domains"/>
    <property type="match status" value="1"/>
</dbReference>
<comment type="caution">
    <text evidence="2">The sequence shown here is derived from an EMBL/GenBank/DDBJ whole genome shotgun (WGS) entry which is preliminary data.</text>
</comment>
<dbReference type="RefSeq" id="WP_184492715.1">
    <property type="nucleotide sequence ID" value="NZ_JACIJO010000001.1"/>
</dbReference>
<dbReference type="Proteomes" id="UP000588604">
    <property type="component" value="Unassembled WGS sequence"/>
</dbReference>
<evidence type="ECO:0000259" key="1">
    <source>
        <dbReference type="SMART" id="SM00829"/>
    </source>
</evidence>